<dbReference type="Proteomes" id="UP000828390">
    <property type="component" value="Unassembled WGS sequence"/>
</dbReference>
<keyword evidence="2" id="KW-1185">Reference proteome</keyword>
<dbReference type="AlphaFoldDB" id="A0A9D4R5E3"/>
<reference evidence="1" key="2">
    <citation type="submission" date="2020-11" db="EMBL/GenBank/DDBJ databases">
        <authorList>
            <person name="McCartney M.A."/>
            <person name="Auch B."/>
            <person name="Kono T."/>
            <person name="Mallez S."/>
            <person name="Becker A."/>
            <person name="Gohl D.M."/>
            <person name="Silverstein K.A.T."/>
            <person name="Koren S."/>
            <person name="Bechman K.B."/>
            <person name="Herman A."/>
            <person name="Abrahante J.E."/>
            <person name="Garbe J."/>
        </authorList>
    </citation>
    <scope>NUCLEOTIDE SEQUENCE</scope>
    <source>
        <strain evidence="1">Duluth1</strain>
        <tissue evidence="1">Whole animal</tissue>
    </source>
</reference>
<dbReference type="InterPro" id="IPR032675">
    <property type="entry name" value="LRR_dom_sf"/>
</dbReference>
<organism evidence="1 2">
    <name type="scientific">Dreissena polymorpha</name>
    <name type="common">Zebra mussel</name>
    <name type="synonym">Mytilus polymorpha</name>
    <dbReference type="NCBI Taxonomy" id="45954"/>
    <lineage>
        <taxon>Eukaryota</taxon>
        <taxon>Metazoa</taxon>
        <taxon>Spiralia</taxon>
        <taxon>Lophotrochozoa</taxon>
        <taxon>Mollusca</taxon>
        <taxon>Bivalvia</taxon>
        <taxon>Autobranchia</taxon>
        <taxon>Heteroconchia</taxon>
        <taxon>Euheterodonta</taxon>
        <taxon>Imparidentia</taxon>
        <taxon>Neoheterodontei</taxon>
        <taxon>Myida</taxon>
        <taxon>Dreissenoidea</taxon>
        <taxon>Dreissenidae</taxon>
        <taxon>Dreissena</taxon>
    </lineage>
</organism>
<accession>A0A9D4R5E3</accession>
<name>A0A9D4R5E3_DREPO</name>
<reference evidence="1" key="1">
    <citation type="journal article" date="2019" name="bioRxiv">
        <title>The Genome of the Zebra Mussel, Dreissena polymorpha: A Resource for Invasive Species Research.</title>
        <authorList>
            <person name="McCartney M.A."/>
            <person name="Auch B."/>
            <person name="Kono T."/>
            <person name="Mallez S."/>
            <person name="Zhang Y."/>
            <person name="Obille A."/>
            <person name="Becker A."/>
            <person name="Abrahante J.E."/>
            <person name="Garbe J."/>
            <person name="Badalamenti J.P."/>
            <person name="Herman A."/>
            <person name="Mangelson H."/>
            <person name="Liachko I."/>
            <person name="Sullivan S."/>
            <person name="Sone E.D."/>
            <person name="Koren S."/>
            <person name="Silverstein K.A.T."/>
            <person name="Beckman K.B."/>
            <person name="Gohl D.M."/>
        </authorList>
    </citation>
    <scope>NUCLEOTIDE SEQUENCE</scope>
    <source>
        <strain evidence="1">Duluth1</strain>
        <tissue evidence="1">Whole animal</tissue>
    </source>
</reference>
<comment type="caution">
    <text evidence="1">The sequence shown here is derived from an EMBL/GenBank/DDBJ whole genome shotgun (WGS) entry which is preliminary data.</text>
</comment>
<evidence type="ECO:0000313" key="1">
    <source>
        <dbReference type="EMBL" id="KAH3853860.1"/>
    </source>
</evidence>
<sequence length="250" mass="28222">MGGLTGWMTDLKAKQMKSLSLLFPSLTQLETLSIGVDDDSSGLSEALHGLCIKTMCLSGNCGGSLNVHHAELLSQSLSSLTQLETLTLHVSTYIDLQLPQSLKYLNFYCTGISPPELRDLVKTLSTCTQTLESKMEFGCAIFTYEYDESILYRQADPISPEEYITIPRELTVQTNVAVKRFRILNRIRVNRWYESADSSWSVRDHVVVENDDYDAVIVDDETYNLFVRHLDKDIVNRISMRLQSYAASNS</sequence>
<dbReference type="Gene3D" id="3.80.10.10">
    <property type="entry name" value="Ribonuclease Inhibitor"/>
    <property type="match status" value="1"/>
</dbReference>
<gene>
    <name evidence="1" type="ORF">DPMN_096395</name>
</gene>
<dbReference type="EMBL" id="JAIWYP010000003">
    <property type="protein sequence ID" value="KAH3853860.1"/>
    <property type="molecule type" value="Genomic_DNA"/>
</dbReference>
<proteinExistence type="predicted"/>
<protein>
    <submittedName>
        <fullName evidence="1">Uncharacterized protein</fullName>
    </submittedName>
</protein>
<dbReference type="SUPFAM" id="SSF52047">
    <property type="entry name" value="RNI-like"/>
    <property type="match status" value="1"/>
</dbReference>
<evidence type="ECO:0000313" key="2">
    <source>
        <dbReference type="Proteomes" id="UP000828390"/>
    </source>
</evidence>